<accession>A0A0F9ED40</accession>
<dbReference type="EMBL" id="LAZR01037539">
    <property type="protein sequence ID" value="KKL21938.1"/>
    <property type="molecule type" value="Genomic_DNA"/>
</dbReference>
<feature type="non-terminal residue" evidence="1">
    <location>
        <position position="53"/>
    </location>
</feature>
<proteinExistence type="predicted"/>
<organism evidence="1">
    <name type="scientific">marine sediment metagenome</name>
    <dbReference type="NCBI Taxonomy" id="412755"/>
    <lineage>
        <taxon>unclassified sequences</taxon>
        <taxon>metagenomes</taxon>
        <taxon>ecological metagenomes</taxon>
    </lineage>
</organism>
<reference evidence="1" key="1">
    <citation type="journal article" date="2015" name="Nature">
        <title>Complex archaea that bridge the gap between prokaryotes and eukaryotes.</title>
        <authorList>
            <person name="Spang A."/>
            <person name="Saw J.H."/>
            <person name="Jorgensen S.L."/>
            <person name="Zaremba-Niedzwiedzka K."/>
            <person name="Martijn J."/>
            <person name="Lind A.E."/>
            <person name="van Eijk R."/>
            <person name="Schleper C."/>
            <person name="Guy L."/>
            <person name="Ettema T.J."/>
        </authorList>
    </citation>
    <scope>NUCLEOTIDE SEQUENCE</scope>
</reference>
<evidence type="ECO:0000313" key="1">
    <source>
        <dbReference type="EMBL" id="KKL21938.1"/>
    </source>
</evidence>
<dbReference type="AlphaFoldDB" id="A0A0F9ED40"/>
<protein>
    <submittedName>
        <fullName evidence="1">Uncharacterized protein</fullName>
    </submittedName>
</protein>
<name>A0A0F9ED40_9ZZZZ</name>
<gene>
    <name evidence="1" type="ORF">LCGC14_2440410</name>
</gene>
<sequence>MALKEMRIPFTTDTDGDAVVYGERSVFASLFAVQYDRGDMVTGADIDLTTVDG</sequence>
<comment type="caution">
    <text evidence="1">The sequence shown here is derived from an EMBL/GenBank/DDBJ whole genome shotgun (WGS) entry which is preliminary data.</text>
</comment>